<dbReference type="SUPFAM" id="SSF82693">
    <property type="entry name" value="Multidrug efflux transporter AcrB pore domain, PN1, PN2, PC1 and PC2 subdomains"/>
    <property type="match status" value="2"/>
</dbReference>
<dbReference type="Gene3D" id="1.20.1640.10">
    <property type="entry name" value="Multidrug efflux transporter AcrB transmembrane domain"/>
    <property type="match status" value="2"/>
</dbReference>
<protein>
    <submittedName>
        <fullName evidence="2">Multidrug efflux pump subunit AcrB</fullName>
    </submittedName>
</protein>
<dbReference type="GO" id="GO:0005886">
    <property type="term" value="C:plasma membrane"/>
    <property type="evidence" value="ECO:0007669"/>
    <property type="project" value="TreeGrafter"/>
</dbReference>
<dbReference type="InterPro" id="IPR001036">
    <property type="entry name" value="Acrflvin-R"/>
</dbReference>
<name>A0A7X0LJW0_9BACT</name>
<keyword evidence="1" id="KW-0472">Membrane</keyword>
<dbReference type="PANTHER" id="PTHR32063:SF33">
    <property type="entry name" value="RND SUPERFAMILY EFFLUX PUMP PERMEASE COMPONENT"/>
    <property type="match status" value="1"/>
</dbReference>
<feature type="transmembrane region" description="Helical" evidence="1">
    <location>
        <begin position="500"/>
        <end position="523"/>
    </location>
</feature>
<keyword evidence="1" id="KW-0812">Transmembrane</keyword>
<proteinExistence type="predicted"/>
<dbReference type="AlphaFoldDB" id="A0A7X0LJW0"/>
<feature type="transmembrane region" description="Helical" evidence="1">
    <location>
        <begin position="916"/>
        <end position="935"/>
    </location>
</feature>
<feature type="transmembrane region" description="Helical" evidence="1">
    <location>
        <begin position="472"/>
        <end position="494"/>
    </location>
</feature>
<reference evidence="2 3" key="1">
    <citation type="submission" date="2020-08" db="EMBL/GenBank/DDBJ databases">
        <title>Genomic Encyclopedia of Type Strains, Phase IV (KMG-IV): sequencing the most valuable type-strain genomes for metagenomic binning, comparative biology and taxonomic classification.</title>
        <authorList>
            <person name="Goeker M."/>
        </authorList>
    </citation>
    <scope>NUCLEOTIDE SEQUENCE [LARGE SCALE GENOMIC DNA]</scope>
    <source>
        <strain evidence="2 3">DSM 103725</strain>
    </source>
</reference>
<dbReference type="PANTHER" id="PTHR32063">
    <property type="match status" value="1"/>
</dbReference>
<evidence type="ECO:0000256" key="1">
    <source>
        <dbReference type="SAM" id="Phobius"/>
    </source>
</evidence>
<dbReference type="EMBL" id="JACHGY010000001">
    <property type="protein sequence ID" value="MBB6429001.1"/>
    <property type="molecule type" value="Genomic_DNA"/>
</dbReference>
<dbReference type="Pfam" id="PF00873">
    <property type="entry name" value="ACR_tran"/>
    <property type="match status" value="2"/>
</dbReference>
<feature type="transmembrane region" description="Helical" evidence="1">
    <location>
        <begin position="427"/>
        <end position="451"/>
    </location>
</feature>
<dbReference type="GO" id="GO:0042910">
    <property type="term" value="F:xenobiotic transmembrane transporter activity"/>
    <property type="evidence" value="ECO:0007669"/>
    <property type="project" value="TreeGrafter"/>
</dbReference>
<keyword evidence="3" id="KW-1185">Reference proteome</keyword>
<dbReference type="RefSeq" id="WP_184676603.1">
    <property type="nucleotide sequence ID" value="NZ_JACHGY010000001.1"/>
</dbReference>
<feature type="transmembrane region" description="Helical" evidence="1">
    <location>
        <begin position="1014"/>
        <end position="1033"/>
    </location>
</feature>
<organism evidence="2 3">
    <name type="scientific">Algisphaera agarilytica</name>
    <dbReference type="NCBI Taxonomy" id="1385975"/>
    <lineage>
        <taxon>Bacteria</taxon>
        <taxon>Pseudomonadati</taxon>
        <taxon>Planctomycetota</taxon>
        <taxon>Phycisphaerae</taxon>
        <taxon>Phycisphaerales</taxon>
        <taxon>Phycisphaeraceae</taxon>
        <taxon>Algisphaera</taxon>
    </lineage>
</organism>
<feature type="transmembrane region" description="Helical" evidence="1">
    <location>
        <begin position="12"/>
        <end position="32"/>
    </location>
</feature>
<dbReference type="PRINTS" id="PR00702">
    <property type="entry name" value="ACRIFLAVINRP"/>
</dbReference>
<dbReference type="Gene3D" id="3.30.70.1430">
    <property type="entry name" value="Multidrug efflux transporter AcrB pore domain"/>
    <property type="match status" value="2"/>
</dbReference>
<gene>
    <name evidence="2" type="ORF">HNQ40_000807</name>
</gene>
<dbReference type="Gene3D" id="3.30.2090.10">
    <property type="entry name" value="Multidrug efflux transporter AcrB TolC docking domain, DN and DC subdomains"/>
    <property type="match status" value="2"/>
</dbReference>
<keyword evidence="1" id="KW-1133">Transmembrane helix</keyword>
<feature type="transmembrane region" description="Helical" evidence="1">
    <location>
        <begin position="582"/>
        <end position="602"/>
    </location>
</feature>
<dbReference type="SUPFAM" id="SSF82714">
    <property type="entry name" value="Multidrug efflux transporter AcrB TolC docking domain, DN and DC subdomains"/>
    <property type="match status" value="2"/>
</dbReference>
<feature type="transmembrane region" description="Helical" evidence="1">
    <location>
        <begin position="401"/>
        <end position="421"/>
    </location>
</feature>
<dbReference type="Proteomes" id="UP000541810">
    <property type="component" value="Unassembled WGS sequence"/>
</dbReference>
<accession>A0A7X0LJW0</accession>
<evidence type="ECO:0000313" key="2">
    <source>
        <dbReference type="EMBL" id="MBB6429001.1"/>
    </source>
</evidence>
<dbReference type="InterPro" id="IPR027463">
    <property type="entry name" value="AcrB_DN_DC_subdom"/>
</dbReference>
<feature type="transmembrane region" description="Helical" evidence="1">
    <location>
        <begin position="375"/>
        <end position="394"/>
    </location>
</feature>
<dbReference type="Gene3D" id="3.30.70.1440">
    <property type="entry name" value="Multidrug efflux transporter AcrB pore domain"/>
    <property type="match status" value="1"/>
</dbReference>
<feature type="transmembrane region" description="Helical" evidence="1">
    <location>
        <begin position="1045"/>
        <end position="1070"/>
    </location>
</feature>
<feature type="transmembrane region" description="Helical" evidence="1">
    <location>
        <begin position="942"/>
        <end position="962"/>
    </location>
</feature>
<dbReference type="SUPFAM" id="SSF82866">
    <property type="entry name" value="Multidrug efflux transporter AcrB transmembrane domain"/>
    <property type="match status" value="2"/>
</dbReference>
<sequence length="1100" mass="119804">MSLARFGVRNPVPVNLLMTAILIAGIVAGLSLRREFFPEQDPESATLTLPYPGATPEEVEDALAIKVENQLIDLDEVDELSVTLAEGGGGMTIKFREGIDAEKALDEVDRAIDTLQDLPDESEEITTQLLEPRLPVIRVAVFGDLEESVMKDVIRGVRDDLLTLEGMGEVLIDGVRDYEIRVDVRQDALLQQGIALPEVADAVGAWMREIPGGTVKNVGGNVKVRTMGVAERAEAIRQIVVRSFPDGRTIALGDIAEVSEGFVDDQIINRFNSRTTDAPPQDDAMGEELIGKPAAMLTVFKVGDQDIVNMAKSVRSYVKGRQGKPFDGTALEVRFGSDRYDAYLLGLNSPTPLPRGVSVSATSDLARFVEGRLDLLTRNAGYGAILVFATLLVFLNWRVAFWVGVGLLTAILGTLVLMSAIDVTLNLLTMFGLIVVLGLLVDDAIVVSENIQARHDRGEPSFEAAVGGTNQVSWPVVATVLTSIVAFLPLSFIKGNIGDLLGALPIVVACALIMSLIETLLILPSHMAHSLVHRDRALADQTKPHRLARAIKRFEEKRDYVIFEKVVPAYARLLKFSLRYRYLAIVATFSVFIGTMSLWAGGRVVFEFLPNNDAETLVVDLRMPIGTPIEDTNAAVAAVEQAAFGQREVQSVASVVGQRSDIDTGQADGASTHVAQMFIELYYVELRDRESSKVIQSIRDELQGKLDAVDRINFSEISGGPSGPGITVRVRGKDGNQIDAAVADLKTLLAGFEGVVDINDDNDLGQAEQRIVPRPADIRSVGLTPADVALQVRGFLFGIDAHTYADQQEDIDVRVRVDERTRRDLGAIENAWLVTPTGSLVPLSEVADIEEATTYSTIKRVDRQRTVTVTAETIPSVSTEDVTAAIDLDEVRKKYPQLTIEYAGRQEQMGDAFGSLPLGMGAACLMIYVILAWLFSSYFQPLTVMLIIPFSLIGVVWGHLLLGYNLTFLSLIGIVALSGIVVNDSLILVEFFNHERQRGMAILDALIAAGRARLRPILLTTITTVLGLTPLILEQSFQAKFLIPMGISIAAGLLSATVLILVVLPCWILIFDDIRRGAYYLWHGRAKEKASPNLFSEASA</sequence>
<comment type="caution">
    <text evidence="2">The sequence shown here is derived from an EMBL/GenBank/DDBJ whole genome shotgun (WGS) entry which is preliminary data.</text>
</comment>
<evidence type="ECO:0000313" key="3">
    <source>
        <dbReference type="Proteomes" id="UP000541810"/>
    </source>
</evidence>
<feature type="transmembrane region" description="Helical" evidence="1">
    <location>
        <begin position="968"/>
        <end position="993"/>
    </location>
</feature>
<dbReference type="Gene3D" id="3.30.70.1320">
    <property type="entry name" value="Multidrug efflux transporter AcrB pore domain like"/>
    <property type="match status" value="1"/>
</dbReference>